<dbReference type="Pfam" id="PF08241">
    <property type="entry name" value="Methyltransf_11"/>
    <property type="match status" value="1"/>
</dbReference>
<feature type="domain" description="Methyltransferase type 11" evidence="1">
    <location>
        <begin position="84"/>
        <end position="162"/>
    </location>
</feature>
<sequence length="409" mass="46384">MQPPPVSERDPGSLERYLLSFRWPFRNEEVHRILVQGGLPLWRQVLRFVPNPKERGKALELGSPPFHITLLLQRFRNYDLFLTGYAADGRPELRQQLESPEFGETYEFVCTCFNAEADTFPYPDNTFDLVTWCEVIEHLTENPVHTLAEIHRVLKPGGALVISTPNASRADSIANFLAGRNIYDPYHLGAPLKGSRHSREYTLAELTGLLEGCGYTIERAADIDIYPPASRNRRIFRWLMNNVVSRITKGHYRYHLFVRARKTEAPFRWYFPSSLFDMGHLAFYMAPRDPEVTFGINEVPHIAMGWGDLQRDPSGREYRRSGQVGDIYLLVREPSTAATVTLAGGRGEAQAWHDNGGNLVLLGATRFDAPPGRWTDVTIPLSADFEPGNPLHIRLDTEAGVDVHRVTTT</sequence>
<dbReference type="Proteomes" id="UP000223071">
    <property type="component" value="Unassembled WGS sequence"/>
</dbReference>
<keyword evidence="3" id="KW-1185">Reference proteome</keyword>
<keyword evidence="2" id="KW-0808">Transferase</keyword>
<name>A0A2A9HAV9_TEPT2</name>
<organism evidence="2 3">
    <name type="scientific">Tepidiforma thermophila (strain KCTC 52669 / CGMCC 1.13589 / G233)</name>
    <dbReference type="NCBI Taxonomy" id="2761530"/>
    <lineage>
        <taxon>Bacteria</taxon>
        <taxon>Bacillati</taxon>
        <taxon>Chloroflexota</taxon>
        <taxon>Tepidiformia</taxon>
        <taxon>Tepidiformales</taxon>
        <taxon>Tepidiformaceae</taxon>
        <taxon>Tepidiforma</taxon>
    </lineage>
</organism>
<dbReference type="RefSeq" id="WP_098502378.1">
    <property type="nucleotide sequence ID" value="NZ_PDJQ01000001.1"/>
</dbReference>
<dbReference type="SUPFAM" id="SSF53335">
    <property type="entry name" value="S-adenosyl-L-methionine-dependent methyltransferases"/>
    <property type="match status" value="1"/>
</dbReference>
<protein>
    <submittedName>
        <fullName evidence="2">Methyltransferase family protein</fullName>
    </submittedName>
</protein>
<keyword evidence="2" id="KW-0489">Methyltransferase</keyword>
<dbReference type="GO" id="GO:0008757">
    <property type="term" value="F:S-adenosylmethionine-dependent methyltransferase activity"/>
    <property type="evidence" value="ECO:0007669"/>
    <property type="project" value="InterPro"/>
</dbReference>
<dbReference type="GO" id="GO:0032259">
    <property type="term" value="P:methylation"/>
    <property type="evidence" value="ECO:0007669"/>
    <property type="project" value="UniProtKB-KW"/>
</dbReference>
<dbReference type="CDD" id="cd02440">
    <property type="entry name" value="AdoMet_MTases"/>
    <property type="match status" value="1"/>
</dbReference>
<dbReference type="AlphaFoldDB" id="A0A2A9HAV9"/>
<dbReference type="InterPro" id="IPR013216">
    <property type="entry name" value="Methyltransf_11"/>
</dbReference>
<dbReference type="Gene3D" id="3.40.50.150">
    <property type="entry name" value="Vaccinia Virus protein VP39"/>
    <property type="match status" value="1"/>
</dbReference>
<dbReference type="InterPro" id="IPR029063">
    <property type="entry name" value="SAM-dependent_MTases_sf"/>
</dbReference>
<reference evidence="2 3" key="1">
    <citation type="submission" date="2017-09" db="EMBL/GenBank/DDBJ databases">
        <title>Sequencing the genomes of two abundant thermophiles in Great Basin hot springs: Thermocrinis jamiesonii and novel Chloroflexi Thermoflexus hugenholtzii.</title>
        <authorList>
            <person name="Hedlund B."/>
        </authorList>
    </citation>
    <scope>NUCLEOTIDE SEQUENCE [LARGE SCALE GENOMIC DNA]</scope>
    <source>
        <strain evidence="2 3">G233</strain>
    </source>
</reference>
<dbReference type="EMBL" id="PDJQ01000001">
    <property type="protein sequence ID" value="PFG72878.1"/>
    <property type="molecule type" value="Genomic_DNA"/>
</dbReference>
<accession>A0A2A9HAV9</accession>
<evidence type="ECO:0000313" key="2">
    <source>
        <dbReference type="EMBL" id="PFG72878.1"/>
    </source>
</evidence>
<evidence type="ECO:0000259" key="1">
    <source>
        <dbReference type="Pfam" id="PF08241"/>
    </source>
</evidence>
<comment type="caution">
    <text evidence="2">The sequence shown here is derived from an EMBL/GenBank/DDBJ whole genome shotgun (WGS) entry which is preliminary data.</text>
</comment>
<gene>
    <name evidence="2" type="ORF">A9A59_0071</name>
</gene>
<proteinExistence type="predicted"/>
<evidence type="ECO:0000313" key="3">
    <source>
        <dbReference type="Proteomes" id="UP000223071"/>
    </source>
</evidence>